<accession>A0AC55CVZ6</accession>
<name>A0AC55CVZ6_ECHTE</name>
<evidence type="ECO:0000313" key="1">
    <source>
        <dbReference type="Proteomes" id="UP000694863"/>
    </source>
</evidence>
<dbReference type="RefSeq" id="XP_045143667.1">
    <property type="nucleotide sequence ID" value="XM_045287732.1"/>
</dbReference>
<proteinExistence type="predicted"/>
<organism evidence="1 2">
    <name type="scientific">Echinops telfairi</name>
    <name type="common">Lesser hedgehog tenrec</name>
    <dbReference type="NCBI Taxonomy" id="9371"/>
    <lineage>
        <taxon>Eukaryota</taxon>
        <taxon>Metazoa</taxon>
        <taxon>Chordata</taxon>
        <taxon>Craniata</taxon>
        <taxon>Vertebrata</taxon>
        <taxon>Euteleostomi</taxon>
        <taxon>Mammalia</taxon>
        <taxon>Eutheria</taxon>
        <taxon>Afrotheria</taxon>
        <taxon>Tenrecidae</taxon>
        <taxon>Tenrecinae</taxon>
        <taxon>Echinops</taxon>
    </lineage>
</organism>
<reference evidence="2" key="1">
    <citation type="submission" date="2025-08" db="UniProtKB">
        <authorList>
            <consortium name="RefSeq"/>
        </authorList>
    </citation>
    <scope>IDENTIFICATION</scope>
</reference>
<protein>
    <submittedName>
        <fullName evidence="2">Fibrous sheath-interacting protein 1</fullName>
    </submittedName>
</protein>
<gene>
    <name evidence="2" type="primary">FSIP1</name>
</gene>
<dbReference type="Proteomes" id="UP000694863">
    <property type="component" value="Unplaced"/>
</dbReference>
<sequence length="541" mass="60236">MDIIKGNLDRISKPASNSRTRPGSRGSNASLEVLSPEPVPFKLVTAIKLSCGREDHSESTKGSRSSADDTWEHHPETANVDDGRSDEDLDDDQYQTIPECSDDPNIQEVDCKLQDAIQKMKRLDKILVKIQCREREVKKQGLELRIKLWEELKSAKSTLQSNEEMENTNKFLTLNASPEEIVAIEPSCDEDEGNFRPVFPTQISPEEYETHANSATQGFIYDVGRNKSLVILDKKPSSSTENTELRGKPNQDFIQRNIEGDPQAWGVPGEGYTLAPAEHQQLADIDGKLQTLVASPSVVSSCPPGFESRCDQENDRNVEITPGEKVLRNTKEQRDQQNRLKEIDEKLRKMKDSVLQSTSLLSEDELKSLLDGCMLQQKPLLRLPSSESENRDLGETASEVPQLPDSVICESRNGPATPDSNKTEGEDATALEEVGCGTPRGYYLTKALASHYMADALVDEAEIMNRLPFAIGEVMSDRKDYFMSKALGIGRLKRPSFLDGPLCATHGNLLSEDQHLTLSSPVKPQTDEQETEELTEECEES</sequence>
<evidence type="ECO:0000313" key="2">
    <source>
        <dbReference type="RefSeq" id="XP_045143667.1"/>
    </source>
</evidence>
<keyword evidence="1" id="KW-1185">Reference proteome</keyword>